<sequence>MDCLTVCKSKAKGGLGIGRMLVKNDGLLAKWVWRFGREETSLWKKAIRGRIIEVVSDSKVAVAWVNDDGFGNVNDVQIIYDIRSSLDVLGSTTVSYSSRDTNQMADGLAKLGSLGSNEVGDFVEWCNEFMQ</sequence>
<dbReference type="Gene3D" id="3.30.420.10">
    <property type="entry name" value="Ribonuclease H-like superfamily/Ribonuclease H"/>
    <property type="match status" value="1"/>
</dbReference>
<comment type="caution">
    <text evidence="1">The sequence shown here is derived from an EMBL/GenBank/DDBJ whole genome shotgun (WGS) entry which is preliminary data.</text>
</comment>
<reference evidence="1" key="1">
    <citation type="journal article" date="2023" name="Plant J.">
        <title>Genome sequences and population genomics provide insights into the demographic history, inbreeding, and mutation load of two 'living fossil' tree species of Dipteronia.</title>
        <authorList>
            <person name="Feng Y."/>
            <person name="Comes H.P."/>
            <person name="Chen J."/>
            <person name="Zhu S."/>
            <person name="Lu R."/>
            <person name="Zhang X."/>
            <person name="Li P."/>
            <person name="Qiu J."/>
            <person name="Olsen K.M."/>
            <person name="Qiu Y."/>
        </authorList>
    </citation>
    <scope>NUCLEOTIDE SEQUENCE</scope>
    <source>
        <strain evidence="1">KIB01</strain>
    </source>
</reference>
<evidence type="ECO:0000313" key="2">
    <source>
        <dbReference type="Proteomes" id="UP001280121"/>
    </source>
</evidence>
<dbReference type="EMBL" id="JANJYI010000001">
    <property type="protein sequence ID" value="KAK2662668.1"/>
    <property type="molecule type" value="Genomic_DNA"/>
</dbReference>
<evidence type="ECO:0000313" key="1">
    <source>
        <dbReference type="EMBL" id="KAK2662668.1"/>
    </source>
</evidence>
<organism evidence="1 2">
    <name type="scientific">Dipteronia dyeriana</name>
    <dbReference type="NCBI Taxonomy" id="168575"/>
    <lineage>
        <taxon>Eukaryota</taxon>
        <taxon>Viridiplantae</taxon>
        <taxon>Streptophyta</taxon>
        <taxon>Embryophyta</taxon>
        <taxon>Tracheophyta</taxon>
        <taxon>Spermatophyta</taxon>
        <taxon>Magnoliopsida</taxon>
        <taxon>eudicotyledons</taxon>
        <taxon>Gunneridae</taxon>
        <taxon>Pentapetalae</taxon>
        <taxon>rosids</taxon>
        <taxon>malvids</taxon>
        <taxon>Sapindales</taxon>
        <taxon>Sapindaceae</taxon>
        <taxon>Hippocastanoideae</taxon>
        <taxon>Acereae</taxon>
        <taxon>Dipteronia</taxon>
    </lineage>
</organism>
<name>A0AAE0CTT9_9ROSI</name>
<gene>
    <name evidence="1" type="ORF">Ddye_001242</name>
</gene>
<dbReference type="GO" id="GO:0003676">
    <property type="term" value="F:nucleic acid binding"/>
    <property type="evidence" value="ECO:0007669"/>
    <property type="project" value="InterPro"/>
</dbReference>
<dbReference type="InterPro" id="IPR036397">
    <property type="entry name" value="RNaseH_sf"/>
</dbReference>
<protein>
    <submittedName>
        <fullName evidence="1">Uncharacterized protein</fullName>
    </submittedName>
</protein>
<dbReference type="Proteomes" id="UP001280121">
    <property type="component" value="Unassembled WGS sequence"/>
</dbReference>
<dbReference type="AlphaFoldDB" id="A0AAE0CTT9"/>
<keyword evidence="2" id="KW-1185">Reference proteome</keyword>
<proteinExistence type="predicted"/>
<accession>A0AAE0CTT9</accession>